<dbReference type="InterPro" id="IPR003018">
    <property type="entry name" value="GAF"/>
</dbReference>
<keyword evidence="8 15" id="KW-0418">Kinase</keyword>
<dbReference type="AlphaFoldDB" id="A0A345YHE6"/>
<dbReference type="InterPro" id="IPR001294">
    <property type="entry name" value="Phytochrome"/>
</dbReference>
<dbReference type="SMART" id="SM00911">
    <property type="entry name" value="HWE_HK"/>
    <property type="match status" value="1"/>
</dbReference>
<keyword evidence="16" id="KW-1185">Reference proteome</keyword>
<dbReference type="Gene3D" id="3.30.450.270">
    <property type="match status" value="1"/>
</dbReference>
<evidence type="ECO:0000256" key="7">
    <source>
        <dbReference type="ARBA" id="ARBA00022741"/>
    </source>
</evidence>
<dbReference type="Pfam" id="PF01590">
    <property type="entry name" value="GAF"/>
    <property type="match status" value="1"/>
</dbReference>
<evidence type="ECO:0000256" key="10">
    <source>
        <dbReference type="ARBA" id="ARBA00022991"/>
    </source>
</evidence>
<dbReference type="InterPro" id="IPR035965">
    <property type="entry name" value="PAS-like_dom_sf"/>
</dbReference>
<organism evidence="15 16">
    <name type="scientific">Erythrobacter aureus</name>
    <dbReference type="NCBI Taxonomy" id="2182384"/>
    <lineage>
        <taxon>Bacteria</taxon>
        <taxon>Pseudomonadati</taxon>
        <taxon>Pseudomonadota</taxon>
        <taxon>Alphaproteobacteria</taxon>
        <taxon>Sphingomonadales</taxon>
        <taxon>Erythrobacteraceae</taxon>
        <taxon>Erythrobacter/Porphyrobacter group</taxon>
        <taxon>Erythrobacter</taxon>
    </lineage>
</organism>
<keyword evidence="11" id="KW-0675">Receptor</keyword>
<dbReference type="EMBL" id="CP031357">
    <property type="protein sequence ID" value="AXK43348.1"/>
    <property type="molecule type" value="Genomic_DNA"/>
</dbReference>
<dbReference type="InterPro" id="IPR013654">
    <property type="entry name" value="PAS_2"/>
</dbReference>
<dbReference type="PANTHER" id="PTHR41523:SF8">
    <property type="entry name" value="ETHYLENE RESPONSE SENSOR PROTEIN"/>
    <property type="match status" value="1"/>
</dbReference>
<dbReference type="PROSITE" id="PS50110">
    <property type="entry name" value="RESPONSE_REGULATORY"/>
    <property type="match status" value="1"/>
</dbReference>
<dbReference type="GO" id="GO:0000160">
    <property type="term" value="P:phosphorelay signal transduction system"/>
    <property type="evidence" value="ECO:0007669"/>
    <property type="project" value="InterPro"/>
</dbReference>
<evidence type="ECO:0000256" key="9">
    <source>
        <dbReference type="ARBA" id="ARBA00022840"/>
    </source>
</evidence>
<dbReference type="Gene3D" id="3.30.450.20">
    <property type="entry name" value="PAS domain"/>
    <property type="match status" value="1"/>
</dbReference>
<proteinExistence type="predicted"/>
<keyword evidence="4 12" id="KW-0597">Phosphoprotein</keyword>
<dbReference type="InterPro" id="IPR009219">
    <property type="entry name" value="Bactrphtchr_CheY"/>
</dbReference>
<evidence type="ECO:0000256" key="11">
    <source>
        <dbReference type="ARBA" id="ARBA00023170"/>
    </source>
</evidence>
<evidence type="ECO:0000259" key="13">
    <source>
        <dbReference type="PROSITE" id="PS50046"/>
    </source>
</evidence>
<dbReference type="GO" id="GO:0006355">
    <property type="term" value="P:regulation of DNA-templated transcription"/>
    <property type="evidence" value="ECO:0007669"/>
    <property type="project" value="InterPro"/>
</dbReference>
<sequence length="849" mass="94028">MNAQDVNLSNCDREPIHQLGRIQAFGALIAVNADWFAAHLSTNLEDIFGAGRTLEIGDRLSSLFARPALEELRSSAAALSGKDQVERLFGIDLFDDGTLYDCALHSSGANTVIEVERHAKDDLNRQLALLRPIMARLEKYTDVQDLADEAARQLRHSLQIDRVMVYRFREDLSGEVIAEAAREDLEKFHGLRYPKSDIPNQARALYLRNRFRIIADVDAEPVAIDPGVSFDGEPLDLSMSTLRAVSPIHIEYLKNMGVGASLSISIIIGGKLWGLFACHHYGPKLLPYSQRTAAELFSELFSLMLDRTLSRQIAERREMGREVHSRLMRDIAAGTPLSASLPMIEPVIQQVIPHDGVSIFVEDIYDSRGSAPNEEEFRAIVASLNGAATSRLLSSDAIAERLPRAARFAERAAGALVIPVSRTPRDYLILWRKPLTQTVTWAGNPEKPVESGPHGDRLTPRKSFEAWQETVEGRAEKWSQAELEIAEGLRVTLLEVILRLTDEAVAERAKAQEQQELLIAELNHRVRNILNLIRGLINQSKNDAQDIRTFVDIVGGRVSSLASAHDNITKGNWSHAPFSELIETEANAYLSGKKDRLDLKGPEAMIAPEAYTVMALVIHEMITNSAKYGSLSDQSGKLEVEVSRDAEDNFCLDWRESGGPPVKPPKRRGFGSTIIERSLPYELEGTAEIHYRLEGVEARFCIPARFVQWRARAEGEGRSSQAKKTMDDKLENVPDSVLLVEDSMIIALDAEDCLKELGVEKVRVESTVAAALDALAKSPPALAILDYNLGKENSEPVAEKLREIGVPFWLATGYGEMENRLAELGASGLLTKPYGKDELVEVLTQAGQD</sequence>
<dbReference type="Pfam" id="PF00360">
    <property type="entry name" value="PHY"/>
    <property type="match status" value="1"/>
</dbReference>
<feature type="modified residue" description="4-aspartylphosphate" evidence="12">
    <location>
        <position position="786"/>
    </location>
</feature>
<dbReference type="KEGG" id="err:DVR09_14425"/>
<dbReference type="GO" id="GO:0005524">
    <property type="term" value="F:ATP binding"/>
    <property type="evidence" value="ECO:0007669"/>
    <property type="project" value="UniProtKB-KW"/>
</dbReference>
<dbReference type="Gene3D" id="3.30.565.10">
    <property type="entry name" value="Histidine kinase-like ATPase, C-terminal domain"/>
    <property type="match status" value="1"/>
</dbReference>
<dbReference type="InterPro" id="IPR036890">
    <property type="entry name" value="HATPase_C_sf"/>
</dbReference>
<dbReference type="RefSeq" id="WP_115417663.1">
    <property type="nucleotide sequence ID" value="NZ_CP031357.1"/>
</dbReference>
<dbReference type="InterPro" id="IPR016132">
    <property type="entry name" value="Phyto_chromo_attachment"/>
</dbReference>
<dbReference type="Proteomes" id="UP000254508">
    <property type="component" value="Chromosome"/>
</dbReference>
<dbReference type="SMART" id="SM00065">
    <property type="entry name" value="GAF"/>
    <property type="match status" value="1"/>
</dbReference>
<evidence type="ECO:0000259" key="14">
    <source>
        <dbReference type="PROSITE" id="PS50110"/>
    </source>
</evidence>
<dbReference type="SMART" id="SM00448">
    <property type="entry name" value="REC"/>
    <property type="match status" value="1"/>
</dbReference>
<dbReference type="PRINTS" id="PR01033">
    <property type="entry name" value="PHYTOCHROME"/>
</dbReference>
<evidence type="ECO:0000256" key="6">
    <source>
        <dbReference type="ARBA" id="ARBA00022679"/>
    </source>
</evidence>
<evidence type="ECO:0000256" key="1">
    <source>
        <dbReference type="ARBA" id="ARBA00000085"/>
    </source>
</evidence>
<keyword evidence="7" id="KW-0547">Nucleotide-binding</keyword>
<dbReference type="InterPro" id="IPR043150">
    <property type="entry name" value="Phytochrome_PHY_sf"/>
</dbReference>
<dbReference type="EC" id="2.7.13.3" evidence="2"/>
<dbReference type="OrthoDB" id="136506at2"/>
<name>A0A345YHE6_9SPHN</name>
<dbReference type="GO" id="GO:0009881">
    <property type="term" value="F:photoreceptor activity"/>
    <property type="evidence" value="ECO:0007669"/>
    <property type="project" value="UniProtKB-KW"/>
</dbReference>
<dbReference type="GO" id="GO:0004673">
    <property type="term" value="F:protein histidine kinase activity"/>
    <property type="evidence" value="ECO:0007669"/>
    <property type="project" value="UniProtKB-EC"/>
</dbReference>
<dbReference type="PROSITE" id="PS50046">
    <property type="entry name" value="PHYTOCHROME_2"/>
    <property type="match status" value="1"/>
</dbReference>
<dbReference type="SUPFAM" id="SSF55785">
    <property type="entry name" value="PYP-like sensor domain (PAS domain)"/>
    <property type="match status" value="1"/>
</dbReference>
<dbReference type="Gene3D" id="3.30.450.40">
    <property type="match status" value="1"/>
</dbReference>
<feature type="domain" description="Response regulatory" evidence="14">
    <location>
        <begin position="736"/>
        <end position="847"/>
    </location>
</feature>
<evidence type="ECO:0000256" key="4">
    <source>
        <dbReference type="ARBA" id="ARBA00022553"/>
    </source>
</evidence>
<dbReference type="Pfam" id="PF00072">
    <property type="entry name" value="Response_reg"/>
    <property type="match status" value="1"/>
</dbReference>
<keyword evidence="5" id="KW-0716">Sensory transduction</keyword>
<evidence type="ECO:0000313" key="15">
    <source>
        <dbReference type="EMBL" id="AXK43348.1"/>
    </source>
</evidence>
<evidence type="ECO:0000313" key="16">
    <source>
        <dbReference type="Proteomes" id="UP000254508"/>
    </source>
</evidence>
<keyword evidence="10" id="KW-0157">Chromophore</keyword>
<keyword evidence="6" id="KW-0808">Transferase</keyword>
<dbReference type="InterPro" id="IPR011006">
    <property type="entry name" value="CheY-like_superfamily"/>
</dbReference>
<feature type="domain" description="Phytochrome chromophore attachment site" evidence="13">
    <location>
        <begin position="142"/>
        <end position="299"/>
    </location>
</feature>
<evidence type="ECO:0000256" key="3">
    <source>
        <dbReference type="ARBA" id="ARBA00022543"/>
    </source>
</evidence>
<dbReference type="InterPro" id="IPR013515">
    <property type="entry name" value="Phytochrome_cen-reg"/>
</dbReference>
<comment type="catalytic activity">
    <reaction evidence="1">
        <text>ATP + protein L-histidine = ADP + protein N-phospho-L-histidine.</text>
        <dbReference type="EC" id="2.7.13.3"/>
    </reaction>
</comment>
<accession>A0A345YHE6</accession>
<reference evidence="16" key="1">
    <citation type="submission" date="2018-07" db="EMBL/GenBank/DDBJ databases">
        <title>Genome sequence of Erythrobacter strain YH-07, an antagonistic bacterium isolated from Yellow Sea.</title>
        <authorList>
            <person name="Tang T."/>
            <person name="Liu Q."/>
            <person name="Sun X."/>
        </authorList>
    </citation>
    <scope>NUCLEOTIDE SEQUENCE [LARGE SCALE GENOMIC DNA]</scope>
    <source>
        <strain evidence="16">YH-07</strain>
    </source>
</reference>
<gene>
    <name evidence="15" type="ORF">DVR09_14425</name>
</gene>
<dbReference type="SUPFAM" id="SSF55781">
    <property type="entry name" value="GAF domain-like"/>
    <property type="match status" value="2"/>
</dbReference>
<dbReference type="Pfam" id="PF08446">
    <property type="entry name" value="PAS_2"/>
    <property type="match status" value="1"/>
</dbReference>
<dbReference type="SUPFAM" id="SSF52172">
    <property type="entry name" value="CheY-like"/>
    <property type="match status" value="1"/>
</dbReference>
<evidence type="ECO:0000256" key="2">
    <source>
        <dbReference type="ARBA" id="ARBA00012438"/>
    </source>
</evidence>
<keyword evidence="3" id="KW-0600">Photoreceptor protein</keyword>
<dbReference type="Pfam" id="PF07536">
    <property type="entry name" value="HWE_HK"/>
    <property type="match status" value="1"/>
</dbReference>
<keyword evidence="9" id="KW-0067">ATP-binding</keyword>
<dbReference type="PANTHER" id="PTHR41523">
    <property type="entry name" value="TWO-COMPONENT SYSTEM SENSOR PROTEIN"/>
    <property type="match status" value="1"/>
</dbReference>
<protein>
    <recommendedName>
        <fullName evidence="2">histidine kinase</fullName>
        <ecNumber evidence="2">2.7.13.3</ecNumber>
    </recommendedName>
</protein>
<dbReference type="InterPro" id="IPR011102">
    <property type="entry name" value="Sig_transdc_His_kinase_HWE"/>
</dbReference>
<evidence type="ECO:0000256" key="12">
    <source>
        <dbReference type="PROSITE-ProRule" id="PRU00169"/>
    </source>
</evidence>
<dbReference type="InterPro" id="IPR029016">
    <property type="entry name" value="GAF-like_dom_sf"/>
</dbReference>
<dbReference type="Gene3D" id="3.40.50.2300">
    <property type="match status" value="1"/>
</dbReference>
<dbReference type="PIRSF" id="PIRSF036397">
    <property type="entry name" value="Bactrphtchrm_rec"/>
    <property type="match status" value="1"/>
</dbReference>
<dbReference type="GO" id="GO:0009584">
    <property type="term" value="P:detection of visible light"/>
    <property type="evidence" value="ECO:0007669"/>
    <property type="project" value="InterPro"/>
</dbReference>
<evidence type="ECO:0000256" key="5">
    <source>
        <dbReference type="ARBA" id="ARBA00022606"/>
    </source>
</evidence>
<dbReference type="InterPro" id="IPR001789">
    <property type="entry name" value="Sig_transdc_resp-reg_receiver"/>
</dbReference>
<evidence type="ECO:0000256" key="8">
    <source>
        <dbReference type="ARBA" id="ARBA00022777"/>
    </source>
</evidence>